<keyword evidence="2" id="KW-1185">Reference proteome</keyword>
<protein>
    <submittedName>
        <fullName evidence="1">Uncharacterized protein</fullName>
    </submittedName>
</protein>
<organism evidence="1 2">
    <name type="scientific">Paractinoplanes brasiliensis</name>
    <dbReference type="NCBI Taxonomy" id="52695"/>
    <lineage>
        <taxon>Bacteria</taxon>
        <taxon>Bacillati</taxon>
        <taxon>Actinomycetota</taxon>
        <taxon>Actinomycetes</taxon>
        <taxon>Micromonosporales</taxon>
        <taxon>Micromonosporaceae</taxon>
        <taxon>Paractinoplanes</taxon>
    </lineage>
</organism>
<gene>
    <name evidence="1" type="ORF">C8E87_3236</name>
</gene>
<evidence type="ECO:0000313" key="1">
    <source>
        <dbReference type="EMBL" id="TDO39545.1"/>
    </source>
</evidence>
<dbReference type="Proteomes" id="UP000294901">
    <property type="component" value="Unassembled WGS sequence"/>
</dbReference>
<reference evidence="1 2" key="1">
    <citation type="submission" date="2019-03" db="EMBL/GenBank/DDBJ databases">
        <title>Sequencing the genomes of 1000 actinobacteria strains.</title>
        <authorList>
            <person name="Klenk H.-P."/>
        </authorList>
    </citation>
    <scope>NUCLEOTIDE SEQUENCE [LARGE SCALE GENOMIC DNA]</scope>
    <source>
        <strain evidence="1 2">DSM 43805</strain>
    </source>
</reference>
<dbReference type="RefSeq" id="WP_133873859.1">
    <property type="nucleotide sequence ID" value="NZ_BOMD01000054.1"/>
</dbReference>
<sequence>MNDREFAYDVLRSADGTTTSIIAYQERAGSPFRAVIWSIPRQQWIFAPAIAADALYDDDPQTEAIDRATAEQLARDVLHHELPSEVALLALCEEGERNGWGYGPPCRFS</sequence>
<proteinExistence type="predicted"/>
<dbReference type="EMBL" id="SNWR01000001">
    <property type="protein sequence ID" value="TDO39545.1"/>
    <property type="molecule type" value="Genomic_DNA"/>
</dbReference>
<dbReference type="AlphaFoldDB" id="A0A4R6JXU5"/>
<accession>A0A4R6JXU5</accession>
<comment type="caution">
    <text evidence="1">The sequence shown here is derived from an EMBL/GenBank/DDBJ whole genome shotgun (WGS) entry which is preliminary data.</text>
</comment>
<dbReference type="OrthoDB" id="3297571at2"/>
<name>A0A4R6JXU5_9ACTN</name>
<evidence type="ECO:0000313" key="2">
    <source>
        <dbReference type="Proteomes" id="UP000294901"/>
    </source>
</evidence>